<keyword evidence="2" id="KW-1185">Reference proteome</keyword>
<evidence type="ECO:0000313" key="1">
    <source>
        <dbReference type="EMBL" id="PTQ98275.1"/>
    </source>
</evidence>
<gene>
    <name evidence="1" type="ORF">C8P68_103436</name>
</gene>
<comment type="caution">
    <text evidence="1">The sequence shown here is derived from an EMBL/GenBank/DDBJ whole genome shotgun (WGS) entry which is preliminary data.</text>
</comment>
<dbReference type="AlphaFoldDB" id="A0A2T5JBN3"/>
<evidence type="ECO:0000313" key="2">
    <source>
        <dbReference type="Proteomes" id="UP000244168"/>
    </source>
</evidence>
<proteinExistence type="predicted"/>
<name>A0A2T5JBN3_9SPHI</name>
<accession>A0A2T5JBN3</accession>
<dbReference type="EMBL" id="QAOQ01000003">
    <property type="protein sequence ID" value="PTQ98275.1"/>
    <property type="molecule type" value="Genomic_DNA"/>
</dbReference>
<sequence length="35" mass="3967">MKERQAAGVFSGFEPARFRGFTNEVSPAYGIFHYV</sequence>
<reference evidence="1 2" key="1">
    <citation type="submission" date="2018-04" db="EMBL/GenBank/DDBJ databases">
        <title>Genomic Encyclopedia of Archaeal and Bacterial Type Strains, Phase II (KMG-II): from individual species to whole genera.</title>
        <authorList>
            <person name="Goeker M."/>
        </authorList>
    </citation>
    <scope>NUCLEOTIDE SEQUENCE [LARGE SCALE GENOMIC DNA]</scope>
    <source>
        <strain evidence="1 2">DSM 26809</strain>
    </source>
</reference>
<dbReference type="Proteomes" id="UP000244168">
    <property type="component" value="Unassembled WGS sequence"/>
</dbReference>
<protein>
    <submittedName>
        <fullName evidence="1">Uncharacterized protein</fullName>
    </submittedName>
</protein>
<organism evidence="1 2">
    <name type="scientific">Mucilaginibacter yixingensis</name>
    <dbReference type="NCBI Taxonomy" id="1295612"/>
    <lineage>
        <taxon>Bacteria</taxon>
        <taxon>Pseudomonadati</taxon>
        <taxon>Bacteroidota</taxon>
        <taxon>Sphingobacteriia</taxon>
        <taxon>Sphingobacteriales</taxon>
        <taxon>Sphingobacteriaceae</taxon>
        <taxon>Mucilaginibacter</taxon>
    </lineage>
</organism>